<dbReference type="SUPFAM" id="SSF56219">
    <property type="entry name" value="DNase I-like"/>
    <property type="match status" value="1"/>
</dbReference>
<dbReference type="OrthoDB" id="8196670at2759"/>
<dbReference type="EMBL" id="PKPP01004883">
    <property type="protein sequence ID" value="PWA62374.1"/>
    <property type="molecule type" value="Genomic_DNA"/>
</dbReference>
<reference evidence="1 2" key="1">
    <citation type="journal article" date="2018" name="Mol. Plant">
        <title>The genome of Artemisia annua provides insight into the evolution of Asteraceae family and artemisinin biosynthesis.</title>
        <authorList>
            <person name="Shen Q."/>
            <person name="Zhang L."/>
            <person name="Liao Z."/>
            <person name="Wang S."/>
            <person name="Yan T."/>
            <person name="Shi P."/>
            <person name="Liu M."/>
            <person name="Fu X."/>
            <person name="Pan Q."/>
            <person name="Wang Y."/>
            <person name="Lv Z."/>
            <person name="Lu X."/>
            <person name="Zhang F."/>
            <person name="Jiang W."/>
            <person name="Ma Y."/>
            <person name="Chen M."/>
            <person name="Hao X."/>
            <person name="Li L."/>
            <person name="Tang Y."/>
            <person name="Lv G."/>
            <person name="Zhou Y."/>
            <person name="Sun X."/>
            <person name="Brodelius P.E."/>
            <person name="Rose J.K.C."/>
            <person name="Tang K."/>
        </authorList>
    </citation>
    <scope>NUCLEOTIDE SEQUENCE [LARGE SCALE GENOMIC DNA]</scope>
    <source>
        <strain evidence="2">cv. Huhao1</strain>
        <tissue evidence="1">Leaf</tissue>
    </source>
</reference>
<proteinExistence type="predicted"/>
<dbReference type="InterPro" id="IPR036691">
    <property type="entry name" value="Endo/exonu/phosph_ase_sf"/>
</dbReference>
<dbReference type="GO" id="GO:0003964">
    <property type="term" value="F:RNA-directed DNA polymerase activity"/>
    <property type="evidence" value="ECO:0007669"/>
    <property type="project" value="UniProtKB-KW"/>
</dbReference>
<accession>A0A2U1MMD1</accession>
<keyword evidence="2" id="KW-1185">Reference proteome</keyword>
<keyword evidence="1" id="KW-0548">Nucleotidyltransferase</keyword>
<dbReference type="PANTHER" id="PTHR33710">
    <property type="entry name" value="BNAC02G09200D PROTEIN"/>
    <property type="match status" value="1"/>
</dbReference>
<keyword evidence="1" id="KW-0695">RNA-directed DNA polymerase</keyword>
<dbReference type="PANTHER" id="PTHR33710:SF64">
    <property type="entry name" value="ENDONUCLEASE_EXONUCLEASE_PHOSPHATASE DOMAIN-CONTAINING PROTEIN"/>
    <property type="match status" value="1"/>
</dbReference>
<name>A0A2U1MMD1_ARTAN</name>
<protein>
    <submittedName>
        <fullName evidence="1">RNA-directed DNA polymerase, eukaryota</fullName>
    </submittedName>
</protein>
<evidence type="ECO:0000313" key="2">
    <source>
        <dbReference type="Proteomes" id="UP000245207"/>
    </source>
</evidence>
<evidence type="ECO:0000313" key="1">
    <source>
        <dbReference type="EMBL" id="PWA62374.1"/>
    </source>
</evidence>
<organism evidence="1 2">
    <name type="scientific">Artemisia annua</name>
    <name type="common">Sweet wormwood</name>
    <dbReference type="NCBI Taxonomy" id="35608"/>
    <lineage>
        <taxon>Eukaryota</taxon>
        <taxon>Viridiplantae</taxon>
        <taxon>Streptophyta</taxon>
        <taxon>Embryophyta</taxon>
        <taxon>Tracheophyta</taxon>
        <taxon>Spermatophyta</taxon>
        <taxon>Magnoliopsida</taxon>
        <taxon>eudicotyledons</taxon>
        <taxon>Gunneridae</taxon>
        <taxon>Pentapetalae</taxon>
        <taxon>asterids</taxon>
        <taxon>campanulids</taxon>
        <taxon>Asterales</taxon>
        <taxon>Asteraceae</taxon>
        <taxon>Asteroideae</taxon>
        <taxon>Anthemideae</taxon>
        <taxon>Artemisiinae</taxon>
        <taxon>Artemisia</taxon>
    </lineage>
</organism>
<dbReference type="Proteomes" id="UP000245207">
    <property type="component" value="Unassembled WGS sequence"/>
</dbReference>
<keyword evidence="1" id="KW-0808">Transferase</keyword>
<dbReference type="AlphaFoldDB" id="A0A2U1MMD1"/>
<sequence length="393" mass="45722">MEPDIDNLSLNEYLEYEREKEEACMRSIRYRRSSTRLPPTKPVYQSPQTYTNRCYVSPHVYDEMDMDNMTIQEYEWYIANQCQEENNHTHMEDPDSVKDEGINTVCVDEEFGDVDHGGKDLFDFSTSPIANVSTSVCEQDIDNFVINITIEEVDVQEECDEWGIDHYWDMTVEDFERLILTLTPTMQHEVDPKPLMQPYLPPVTNPNQFNEKEIGREILTDMEINVLSKPIIQPHLEWCFAAREHFLSDKLSTIMVVDEMLMDWMLLEEALLEHVTGNADTFNSFIDDASLIDLPLGGRIYTWMNKAATKMSKLDRFLVSTSVMDALPDLKVTALPRGWWDRIPLMLHKEKVDYGPVPFKFFHSWLQRDGFDECIRAAYAECSQGGVIEVNLH</sequence>
<dbReference type="Gene3D" id="3.60.10.10">
    <property type="entry name" value="Endonuclease/exonuclease/phosphatase"/>
    <property type="match status" value="1"/>
</dbReference>
<gene>
    <name evidence="1" type="ORF">CTI12_AA363280</name>
</gene>
<comment type="caution">
    <text evidence="1">The sequence shown here is derived from an EMBL/GenBank/DDBJ whole genome shotgun (WGS) entry which is preliminary data.</text>
</comment>